<keyword evidence="3" id="KW-0805">Transcription regulation</keyword>
<dbReference type="InterPro" id="IPR002078">
    <property type="entry name" value="Sigma_54_int"/>
</dbReference>
<dbReference type="InterPro" id="IPR027417">
    <property type="entry name" value="P-loop_NTPase"/>
</dbReference>
<evidence type="ECO:0000256" key="3">
    <source>
        <dbReference type="ARBA" id="ARBA00023015"/>
    </source>
</evidence>
<dbReference type="CDD" id="cd00009">
    <property type="entry name" value="AAA"/>
    <property type="match status" value="1"/>
</dbReference>
<dbReference type="SUPFAM" id="SSF46689">
    <property type="entry name" value="Homeodomain-like"/>
    <property type="match status" value="1"/>
</dbReference>
<evidence type="ECO:0000313" key="8">
    <source>
        <dbReference type="EMBL" id="MDQ0341112.1"/>
    </source>
</evidence>
<dbReference type="Gene3D" id="1.10.8.60">
    <property type="match status" value="1"/>
</dbReference>
<dbReference type="InterPro" id="IPR002197">
    <property type="entry name" value="HTH_Fis"/>
</dbReference>
<evidence type="ECO:0000256" key="1">
    <source>
        <dbReference type="ARBA" id="ARBA00022741"/>
    </source>
</evidence>
<dbReference type="EMBL" id="JAUSUQ010000033">
    <property type="protein sequence ID" value="MDQ0341112.1"/>
    <property type="molecule type" value="Genomic_DNA"/>
</dbReference>
<dbReference type="InterPro" id="IPR009057">
    <property type="entry name" value="Homeodomain-like_sf"/>
</dbReference>
<evidence type="ECO:0000256" key="2">
    <source>
        <dbReference type="ARBA" id="ARBA00022840"/>
    </source>
</evidence>
<dbReference type="InterPro" id="IPR025662">
    <property type="entry name" value="Sigma_54_int_dom_ATP-bd_1"/>
</dbReference>
<dbReference type="SUPFAM" id="SSF52540">
    <property type="entry name" value="P-loop containing nucleoside triphosphate hydrolases"/>
    <property type="match status" value="1"/>
</dbReference>
<dbReference type="PROSITE" id="PS50113">
    <property type="entry name" value="PAC"/>
    <property type="match status" value="1"/>
</dbReference>
<sequence length="484" mass="55545">MIEKHYALKSYVEGGIGLYKSPYFKYSSFEEISTLFNAIFSNSKDGLYVCDGNGRTLVFNEAFLHISGIPEKLLYRYSVFQLVEKDYVPNSCAAVTLRTRKKHNTIIDYYNGKKAVLTSTPIFNDNNEIMCVVSNVRDITELNRLHEELEEARKINYQYKQTLSHIQGEYQRNENIIFRSKKIYKIIALADRLSKNDSPVLILGESGVGKGELAKYIHNTSGRSGAFITINCGAIPDNLLESELFGYEKGAFTGANQSKAGLIELANKGTIFLDEIGELPFQLQVKLLNVLQEQKVRRLGGTQSINVDMRIIAATNSNLEKLIEQKKFREDLYYRLNVLQIHIPPLRERIEDIPVLSIHFLNTLNEKYGTQKKIEAEAMEHLINYSWPGNVRELKNIIERIYYLSETDKITVDTLPQTIRSPKIQKQQHIFNTDKQTTLKEAVATFERKYIAQKLQESKTLKECAEKLNIDLSTLVRKKQKYGI</sequence>
<evidence type="ECO:0000256" key="4">
    <source>
        <dbReference type="ARBA" id="ARBA00023125"/>
    </source>
</evidence>
<dbReference type="RefSeq" id="WP_307343810.1">
    <property type="nucleotide sequence ID" value="NZ_JAUSUQ010000033.1"/>
</dbReference>
<dbReference type="Pfam" id="PF13426">
    <property type="entry name" value="PAS_9"/>
    <property type="match status" value="1"/>
</dbReference>
<dbReference type="InterPro" id="IPR000014">
    <property type="entry name" value="PAS"/>
</dbReference>
<reference evidence="8 9" key="1">
    <citation type="submission" date="2023-07" db="EMBL/GenBank/DDBJ databases">
        <title>Genomic Encyclopedia of Type Strains, Phase IV (KMG-IV): sequencing the most valuable type-strain genomes for metagenomic binning, comparative biology and taxonomic classification.</title>
        <authorList>
            <person name="Goeker M."/>
        </authorList>
    </citation>
    <scope>NUCLEOTIDE SEQUENCE [LARGE SCALE GENOMIC DNA]</scope>
    <source>
        <strain evidence="8 9">DSM 17740</strain>
    </source>
</reference>
<dbReference type="Gene3D" id="3.30.450.20">
    <property type="entry name" value="PAS domain"/>
    <property type="match status" value="1"/>
</dbReference>
<gene>
    <name evidence="8" type="ORF">J2S00_003956</name>
</gene>
<dbReference type="SUPFAM" id="SSF55785">
    <property type="entry name" value="PYP-like sensor domain (PAS domain)"/>
    <property type="match status" value="1"/>
</dbReference>
<evidence type="ECO:0000259" key="6">
    <source>
        <dbReference type="PROSITE" id="PS50045"/>
    </source>
</evidence>
<dbReference type="InterPro" id="IPR000700">
    <property type="entry name" value="PAS-assoc_C"/>
</dbReference>
<dbReference type="Proteomes" id="UP001232445">
    <property type="component" value="Unassembled WGS sequence"/>
</dbReference>
<dbReference type="CDD" id="cd00130">
    <property type="entry name" value="PAS"/>
    <property type="match status" value="1"/>
</dbReference>
<evidence type="ECO:0000259" key="7">
    <source>
        <dbReference type="PROSITE" id="PS50113"/>
    </source>
</evidence>
<dbReference type="Pfam" id="PF00158">
    <property type="entry name" value="Sigma54_activat"/>
    <property type="match status" value="1"/>
</dbReference>
<proteinExistence type="predicted"/>
<dbReference type="Gene3D" id="1.10.10.60">
    <property type="entry name" value="Homeodomain-like"/>
    <property type="match status" value="1"/>
</dbReference>
<dbReference type="PROSITE" id="PS00688">
    <property type="entry name" value="SIGMA54_INTERACT_3"/>
    <property type="match status" value="1"/>
</dbReference>
<dbReference type="SMART" id="SM00091">
    <property type="entry name" value="PAS"/>
    <property type="match status" value="1"/>
</dbReference>
<protein>
    <submittedName>
        <fullName evidence="8">PAS domain S-box-containing protein</fullName>
    </submittedName>
</protein>
<feature type="domain" description="Sigma-54 factor interaction" evidence="6">
    <location>
        <begin position="176"/>
        <end position="403"/>
    </location>
</feature>
<dbReference type="PANTHER" id="PTHR32071">
    <property type="entry name" value="TRANSCRIPTIONAL REGULATORY PROTEIN"/>
    <property type="match status" value="1"/>
</dbReference>
<dbReference type="PROSITE" id="PS00675">
    <property type="entry name" value="SIGMA54_INTERACT_1"/>
    <property type="match status" value="1"/>
</dbReference>
<dbReference type="Pfam" id="PF02954">
    <property type="entry name" value="HTH_8"/>
    <property type="match status" value="1"/>
</dbReference>
<evidence type="ECO:0000313" key="9">
    <source>
        <dbReference type="Proteomes" id="UP001232445"/>
    </source>
</evidence>
<comment type="caution">
    <text evidence="8">The sequence shown here is derived from an EMBL/GenBank/DDBJ whole genome shotgun (WGS) entry which is preliminary data.</text>
</comment>
<dbReference type="Gene3D" id="3.40.50.300">
    <property type="entry name" value="P-loop containing nucleotide triphosphate hydrolases"/>
    <property type="match status" value="1"/>
</dbReference>
<dbReference type="InterPro" id="IPR035965">
    <property type="entry name" value="PAS-like_dom_sf"/>
</dbReference>
<dbReference type="SMART" id="SM00382">
    <property type="entry name" value="AAA"/>
    <property type="match status" value="1"/>
</dbReference>
<dbReference type="PANTHER" id="PTHR32071:SF57">
    <property type="entry name" value="C4-DICARBOXYLATE TRANSPORT TRANSCRIPTIONAL REGULATORY PROTEIN DCTD"/>
    <property type="match status" value="1"/>
</dbReference>
<dbReference type="InterPro" id="IPR058031">
    <property type="entry name" value="AAA_lid_NorR"/>
</dbReference>
<dbReference type="InterPro" id="IPR003593">
    <property type="entry name" value="AAA+_ATPase"/>
</dbReference>
<dbReference type="Pfam" id="PF25601">
    <property type="entry name" value="AAA_lid_14"/>
    <property type="match status" value="1"/>
</dbReference>
<accession>A0ABU0CY98</accession>
<dbReference type="PROSITE" id="PS00676">
    <property type="entry name" value="SIGMA54_INTERACT_2"/>
    <property type="match status" value="1"/>
</dbReference>
<dbReference type="NCBIfam" id="TIGR00229">
    <property type="entry name" value="sensory_box"/>
    <property type="match status" value="1"/>
</dbReference>
<feature type="domain" description="PAC" evidence="7">
    <location>
        <begin position="100"/>
        <end position="151"/>
    </location>
</feature>
<dbReference type="PROSITE" id="PS50045">
    <property type="entry name" value="SIGMA54_INTERACT_4"/>
    <property type="match status" value="1"/>
</dbReference>
<keyword evidence="2" id="KW-0067">ATP-binding</keyword>
<keyword evidence="5" id="KW-0804">Transcription</keyword>
<keyword evidence="4" id="KW-0238">DNA-binding</keyword>
<evidence type="ECO:0000256" key="5">
    <source>
        <dbReference type="ARBA" id="ARBA00023163"/>
    </source>
</evidence>
<keyword evidence="1" id="KW-0547">Nucleotide-binding</keyword>
<dbReference type="InterPro" id="IPR025943">
    <property type="entry name" value="Sigma_54_int_dom_ATP-bd_2"/>
</dbReference>
<keyword evidence="9" id="KW-1185">Reference proteome</keyword>
<dbReference type="InterPro" id="IPR025944">
    <property type="entry name" value="Sigma_54_int_dom_CS"/>
</dbReference>
<organism evidence="8 9">
    <name type="scientific">Caldalkalibacillus uzonensis</name>
    <dbReference type="NCBI Taxonomy" id="353224"/>
    <lineage>
        <taxon>Bacteria</taxon>
        <taxon>Bacillati</taxon>
        <taxon>Bacillota</taxon>
        <taxon>Bacilli</taxon>
        <taxon>Bacillales</taxon>
        <taxon>Bacillaceae</taxon>
        <taxon>Caldalkalibacillus</taxon>
    </lineage>
</organism>
<name>A0ABU0CY98_9BACI</name>